<evidence type="ECO:0000313" key="2">
    <source>
        <dbReference type="EMBL" id="WZO33377.1"/>
    </source>
</evidence>
<sequence>MEARTGLVIGGVTAVAASIAVVTAVALANTMALADSPGTSLASERVIVPSATSPSPSASAAVTPEAPVPPVNAEVVEAPAPQVVDQPLAPDGSRATTNAPIATEPAAPADIETVIAAAKAAGSWEELRSWANAQGWTTARIDALVSRLERGTAEKTETAERPVRTQSDGQQNLVAPVEQQKQKSSADRTSNGPDRPAHAGGNVGNGNGADHDAKKDQSRNSPDKRD</sequence>
<dbReference type="EMBL" id="CP151632">
    <property type="protein sequence ID" value="WZO33377.1"/>
    <property type="molecule type" value="Genomic_DNA"/>
</dbReference>
<dbReference type="AlphaFoldDB" id="A0AAU6S8Z6"/>
<evidence type="ECO:0000256" key="1">
    <source>
        <dbReference type="SAM" id="MobiDB-lite"/>
    </source>
</evidence>
<proteinExistence type="predicted"/>
<organism evidence="2">
    <name type="scientific">Microbacterium sp. LWS13-1.2</name>
    <dbReference type="NCBI Taxonomy" id="3135264"/>
    <lineage>
        <taxon>Bacteria</taxon>
        <taxon>Bacillati</taxon>
        <taxon>Actinomycetota</taxon>
        <taxon>Actinomycetes</taxon>
        <taxon>Micrococcales</taxon>
        <taxon>Microbacteriaceae</taxon>
        <taxon>Microbacterium</taxon>
    </lineage>
</organism>
<reference evidence="2" key="1">
    <citation type="submission" date="2024-04" db="EMBL/GenBank/DDBJ databases">
        <authorList>
            <person name="Roder T."/>
            <person name="Oberhansli S."/>
            <person name="Kreuzer M."/>
        </authorList>
    </citation>
    <scope>NUCLEOTIDE SEQUENCE</scope>
    <source>
        <strain evidence="2">LWS13-1.2</strain>
    </source>
</reference>
<feature type="compositionally biased region" description="Basic and acidic residues" evidence="1">
    <location>
        <begin position="209"/>
        <end position="226"/>
    </location>
</feature>
<gene>
    <name evidence="2" type="ORF">MRBLWS13_001000</name>
</gene>
<name>A0AAU6S8Z6_9MICO</name>
<feature type="compositionally biased region" description="Basic and acidic residues" evidence="1">
    <location>
        <begin position="152"/>
        <end position="163"/>
    </location>
</feature>
<feature type="region of interest" description="Disordered" evidence="1">
    <location>
        <begin position="152"/>
        <end position="226"/>
    </location>
</feature>
<dbReference type="RefSeq" id="WP_349427932.1">
    <property type="nucleotide sequence ID" value="NZ_CP151632.1"/>
</dbReference>
<protein>
    <submittedName>
        <fullName evidence="2">Uncharacterized protein</fullName>
    </submittedName>
</protein>
<accession>A0AAU6S8Z6</accession>
<feature type="region of interest" description="Disordered" evidence="1">
    <location>
        <begin position="83"/>
        <end position="105"/>
    </location>
</feature>
<feature type="compositionally biased region" description="Polar residues" evidence="1">
    <location>
        <begin position="164"/>
        <end position="173"/>
    </location>
</feature>